<reference evidence="1 2" key="1">
    <citation type="journal article" date="2018" name="Biotechnol. Adv.">
        <title>Improved genomic resources and new bioinformatic workflow for the carcinogenic parasite Clonorchis sinensis: Biotechnological implications.</title>
        <authorList>
            <person name="Wang D."/>
            <person name="Korhonen P.K."/>
            <person name="Gasser R.B."/>
            <person name="Young N.D."/>
        </authorList>
    </citation>
    <scope>NUCLEOTIDE SEQUENCE [LARGE SCALE GENOMIC DNA]</scope>
    <source>
        <strain evidence="1">Cs-k2</strain>
    </source>
</reference>
<evidence type="ECO:0000313" key="1">
    <source>
        <dbReference type="EMBL" id="KAG5451169.1"/>
    </source>
</evidence>
<dbReference type="AlphaFoldDB" id="A0A419PQ29"/>
<evidence type="ECO:0000313" key="2">
    <source>
        <dbReference type="Proteomes" id="UP000286415"/>
    </source>
</evidence>
<proteinExistence type="predicted"/>
<name>A0A419PQ29_CLOSI</name>
<reference evidence="1 2" key="2">
    <citation type="journal article" date="2021" name="Genomics">
        <title>High-quality reference genome for Clonorchis sinensis.</title>
        <authorList>
            <person name="Young N.D."/>
            <person name="Stroehlein A.J."/>
            <person name="Kinkar L."/>
            <person name="Wang T."/>
            <person name="Sohn W.M."/>
            <person name="Chang B.C.H."/>
            <person name="Kaur P."/>
            <person name="Weisz D."/>
            <person name="Dudchenko O."/>
            <person name="Aiden E.L."/>
            <person name="Korhonen P.K."/>
            <person name="Gasser R.B."/>
        </authorList>
    </citation>
    <scope>NUCLEOTIDE SEQUENCE [LARGE SCALE GENOMIC DNA]</scope>
    <source>
        <strain evidence="1">Cs-k2</strain>
    </source>
</reference>
<organism evidence="1 2">
    <name type="scientific">Clonorchis sinensis</name>
    <name type="common">Chinese liver fluke</name>
    <dbReference type="NCBI Taxonomy" id="79923"/>
    <lineage>
        <taxon>Eukaryota</taxon>
        <taxon>Metazoa</taxon>
        <taxon>Spiralia</taxon>
        <taxon>Lophotrochozoa</taxon>
        <taxon>Platyhelminthes</taxon>
        <taxon>Trematoda</taxon>
        <taxon>Digenea</taxon>
        <taxon>Opisthorchiida</taxon>
        <taxon>Opisthorchiata</taxon>
        <taxon>Opisthorchiidae</taxon>
        <taxon>Clonorchis</taxon>
    </lineage>
</organism>
<dbReference type="EMBL" id="NIRI02000042">
    <property type="protein sequence ID" value="KAG5451169.1"/>
    <property type="molecule type" value="Genomic_DNA"/>
</dbReference>
<gene>
    <name evidence="1" type="ORF">CSKR_102663</name>
</gene>
<dbReference type="AntiFam" id="ANF00010">
    <property type="entry name" value="tRNA translation"/>
</dbReference>
<comment type="caution">
    <text evidence="1">The sequence shown here is derived from an EMBL/GenBank/DDBJ whole genome shotgun (WGS) entry which is preliminary data.</text>
</comment>
<dbReference type="OrthoDB" id="78947at2759"/>
<dbReference type="Proteomes" id="UP000286415">
    <property type="component" value="Unassembled WGS sequence"/>
</dbReference>
<protein>
    <submittedName>
        <fullName evidence="1">Uncharacterized protein</fullName>
    </submittedName>
</protein>
<keyword evidence="2" id="KW-1185">Reference proteome</keyword>
<accession>A0A419PQ29</accession>
<sequence length="201" mass="22160">MANDNVVYLCWRLASQQCAPDGPSGWRAKLLTGRSVVRTQRLPLNFPCLDLGNLAVSQPSCFLRVAWQLGIERVLQLNQMVSGVGCLGWSVPHGNGLRSARNCRRRSLLSIAQWLRRQLTDQRVRGSNPTSTYRLPLSRFGQPDSIPALVPPSVCMAARLGQPGSIPALVFPSGSMAVRQRKVFIAGRLLLLLLLFIVTCQ</sequence>
<dbReference type="InParanoid" id="A0A419PQ29"/>